<protein>
    <recommendedName>
        <fullName evidence="4">Lipoprotein</fullName>
    </recommendedName>
</protein>
<proteinExistence type="predicted"/>
<evidence type="ECO:0000256" key="1">
    <source>
        <dbReference type="SAM" id="MobiDB-lite"/>
    </source>
</evidence>
<comment type="caution">
    <text evidence="2">The sequence shown here is derived from an EMBL/GenBank/DDBJ whole genome shotgun (WGS) entry which is preliminary data.</text>
</comment>
<name>A0ABV0BBY9_9SPHN</name>
<reference evidence="2 3" key="1">
    <citation type="submission" date="2024-05" db="EMBL/GenBank/DDBJ databases">
        <title>Sphingomonas sp. HF-S3 16S ribosomal RNA gene Genome sequencing and assembly.</title>
        <authorList>
            <person name="Lee H."/>
        </authorList>
    </citation>
    <scope>NUCLEOTIDE SEQUENCE [LARGE SCALE GENOMIC DNA]</scope>
    <source>
        <strain evidence="2 3">HF-S3</strain>
    </source>
</reference>
<keyword evidence="3" id="KW-1185">Reference proteome</keyword>
<sequence length="152" mass="16531">MYDLKTRAASLGRIWVWLAALPVLGFCVVGCSQSQVGIADISESHDRWRSQSIAMQGLIVYEFENLGIYASCEDYSAHRSAVYLEWDEAGGVTKKDNRRMAVVTGELDHSVGTDDEVISTGKPAPGSSQSPKGHPMAVAAAPPMLSRMNFPR</sequence>
<gene>
    <name evidence="2" type="ORF">TPR58_18030</name>
</gene>
<organism evidence="2 3">
    <name type="scientific">Sphingomonas rustica</name>
    <dbReference type="NCBI Taxonomy" id="3103142"/>
    <lineage>
        <taxon>Bacteria</taxon>
        <taxon>Pseudomonadati</taxon>
        <taxon>Pseudomonadota</taxon>
        <taxon>Alphaproteobacteria</taxon>
        <taxon>Sphingomonadales</taxon>
        <taxon>Sphingomonadaceae</taxon>
        <taxon>Sphingomonas</taxon>
    </lineage>
</organism>
<dbReference type="EMBL" id="JBDIZK010000012">
    <property type="protein sequence ID" value="MEN3749078.1"/>
    <property type="molecule type" value="Genomic_DNA"/>
</dbReference>
<dbReference type="Proteomes" id="UP001427805">
    <property type="component" value="Unassembled WGS sequence"/>
</dbReference>
<evidence type="ECO:0008006" key="4">
    <source>
        <dbReference type="Google" id="ProtNLM"/>
    </source>
</evidence>
<evidence type="ECO:0000313" key="2">
    <source>
        <dbReference type="EMBL" id="MEN3749078.1"/>
    </source>
</evidence>
<evidence type="ECO:0000313" key="3">
    <source>
        <dbReference type="Proteomes" id="UP001427805"/>
    </source>
</evidence>
<feature type="region of interest" description="Disordered" evidence="1">
    <location>
        <begin position="112"/>
        <end position="142"/>
    </location>
</feature>
<accession>A0ABV0BBY9</accession>